<dbReference type="STRING" id="765440.A0A0C3FJV6"/>
<dbReference type="Gene3D" id="1.10.510.10">
    <property type="entry name" value="Transferase(Phosphotransferase) domain 1"/>
    <property type="match status" value="1"/>
</dbReference>
<dbReference type="SUPFAM" id="SSF56112">
    <property type="entry name" value="Protein kinase-like (PK-like)"/>
    <property type="match status" value="1"/>
</dbReference>
<dbReference type="InterPro" id="IPR051681">
    <property type="entry name" value="Ser/Thr_Kinases-Pseudokinases"/>
</dbReference>
<name>A0A0C3FJV6_PILCF</name>
<dbReference type="PROSITE" id="PS50011">
    <property type="entry name" value="PROTEIN_KINASE_DOM"/>
    <property type="match status" value="1"/>
</dbReference>
<feature type="domain" description="Protein kinase" evidence="1">
    <location>
        <begin position="15"/>
        <end position="279"/>
    </location>
</feature>
<keyword evidence="3" id="KW-1185">Reference proteome</keyword>
<dbReference type="GO" id="GO:0004674">
    <property type="term" value="F:protein serine/threonine kinase activity"/>
    <property type="evidence" value="ECO:0007669"/>
    <property type="project" value="TreeGrafter"/>
</dbReference>
<dbReference type="OrthoDB" id="346907at2759"/>
<dbReference type="Pfam" id="PF07714">
    <property type="entry name" value="PK_Tyr_Ser-Thr"/>
    <property type="match status" value="1"/>
</dbReference>
<evidence type="ECO:0000313" key="3">
    <source>
        <dbReference type="Proteomes" id="UP000054166"/>
    </source>
</evidence>
<organism evidence="2 3">
    <name type="scientific">Piloderma croceum (strain F 1598)</name>
    <dbReference type="NCBI Taxonomy" id="765440"/>
    <lineage>
        <taxon>Eukaryota</taxon>
        <taxon>Fungi</taxon>
        <taxon>Dikarya</taxon>
        <taxon>Basidiomycota</taxon>
        <taxon>Agaricomycotina</taxon>
        <taxon>Agaricomycetes</taxon>
        <taxon>Agaricomycetidae</taxon>
        <taxon>Atheliales</taxon>
        <taxon>Atheliaceae</taxon>
        <taxon>Piloderma</taxon>
    </lineage>
</organism>
<evidence type="ECO:0000313" key="2">
    <source>
        <dbReference type="EMBL" id="KIM80164.1"/>
    </source>
</evidence>
<reference evidence="2 3" key="1">
    <citation type="submission" date="2014-04" db="EMBL/GenBank/DDBJ databases">
        <authorList>
            <consortium name="DOE Joint Genome Institute"/>
            <person name="Kuo A."/>
            <person name="Tarkka M."/>
            <person name="Buscot F."/>
            <person name="Kohler A."/>
            <person name="Nagy L.G."/>
            <person name="Floudas D."/>
            <person name="Copeland A."/>
            <person name="Barry K.W."/>
            <person name="Cichocki N."/>
            <person name="Veneault-Fourrey C."/>
            <person name="LaButti K."/>
            <person name="Lindquist E.A."/>
            <person name="Lipzen A."/>
            <person name="Lundell T."/>
            <person name="Morin E."/>
            <person name="Murat C."/>
            <person name="Sun H."/>
            <person name="Tunlid A."/>
            <person name="Henrissat B."/>
            <person name="Grigoriev I.V."/>
            <person name="Hibbett D.S."/>
            <person name="Martin F."/>
            <person name="Nordberg H.P."/>
            <person name="Cantor M.N."/>
            <person name="Hua S.X."/>
        </authorList>
    </citation>
    <scope>NUCLEOTIDE SEQUENCE [LARGE SCALE GENOMIC DNA]</scope>
    <source>
        <strain evidence="2 3">F 1598</strain>
    </source>
</reference>
<accession>A0A0C3FJV6</accession>
<reference evidence="3" key="2">
    <citation type="submission" date="2015-01" db="EMBL/GenBank/DDBJ databases">
        <title>Evolutionary Origins and Diversification of the Mycorrhizal Mutualists.</title>
        <authorList>
            <consortium name="DOE Joint Genome Institute"/>
            <consortium name="Mycorrhizal Genomics Consortium"/>
            <person name="Kohler A."/>
            <person name="Kuo A."/>
            <person name="Nagy L.G."/>
            <person name="Floudas D."/>
            <person name="Copeland A."/>
            <person name="Barry K.W."/>
            <person name="Cichocki N."/>
            <person name="Veneault-Fourrey C."/>
            <person name="LaButti K."/>
            <person name="Lindquist E.A."/>
            <person name="Lipzen A."/>
            <person name="Lundell T."/>
            <person name="Morin E."/>
            <person name="Murat C."/>
            <person name="Riley R."/>
            <person name="Ohm R."/>
            <person name="Sun H."/>
            <person name="Tunlid A."/>
            <person name="Henrissat B."/>
            <person name="Grigoriev I.V."/>
            <person name="Hibbett D.S."/>
            <person name="Martin F."/>
        </authorList>
    </citation>
    <scope>NUCLEOTIDE SEQUENCE [LARGE SCALE GENOMIC DNA]</scope>
    <source>
        <strain evidence="3">F 1598</strain>
    </source>
</reference>
<dbReference type="InParanoid" id="A0A0C3FJV6"/>
<dbReference type="PROSITE" id="PS00108">
    <property type="entry name" value="PROTEIN_KINASE_ST"/>
    <property type="match status" value="1"/>
</dbReference>
<dbReference type="GO" id="GO:0005524">
    <property type="term" value="F:ATP binding"/>
    <property type="evidence" value="ECO:0007669"/>
    <property type="project" value="InterPro"/>
</dbReference>
<dbReference type="InterPro" id="IPR011009">
    <property type="entry name" value="Kinase-like_dom_sf"/>
</dbReference>
<dbReference type="EMBL" id="KN833005">
    <property type="protein sequence ID" value="KIM80164.1"/>
    <property type="molecule type" value="Genomic_DNA"/>
</dbReference>
<dbReference type="SMART" id="SM00220">
    <property type="entry name" value="S_TKc"/>
    <property type="match status" value="1"/>
</dbReference>
<evidence type="ECO:0000259" key="1">
    <source>
        <dbReference type="PROSITE" id="PS50011"/>
    </source>
</evidence>
<dbReference type="InterPro" id="IPR008271">
    <property type="entry name" value="Ser/Thr_kinase_AS"/>
</dbReference>
<sequence>MSSSPLLDLTGKVRKTQTYYFANGALADIWRGEWFRGSMRQIVAVKVIRDVRDNIDYFEVLKMKLLREGKVWSRLDHPNITPFYGVCFDLGPPSAPCLVCPYYKNGNMTKYLQQNPNADRMRLVCQVAAGLCYLHRQNIIHGDMKASNILVDDRHEARIADFGLARILGESGFTTKTVSGTYRWMAPELLAPEGVRVPQVTMASDVWAFGITALEILTGRVPFFQFGYGLAVIHAITKGCRPQREEYPEINGNTWSVLEPCWHTDRERRPSMEFCSAYLG</sequence>
<dbReference type="AlphaFoldDB" id="A0A0C3FJV6"/>
<dbReference type="InterPro" id="IPR000719">
    <property type="entry name" value="Prot_kinase_dom"/>
</dbReference>
<dbReference type="Proteomes" id="UP000054166">
    <property type="component" value="Unassembled WGS sequence"/>
</dbReference>
<protein>
    <recommendedName>
        <fullName evidence="1">Protein kinase domain-containing protein</fullName>
    </recommendedName>
</protein>
<dbReference type="HOGENOM" id="CLU_000288_7_18_1"/>
<proteinExistence type="predicted"/>
<dbReference type="PRINTS" id="PR00109">
    <property type="entry name" value="TYRKINASE"/>
</dbReference>
<dbReference type="InterPro" id="IPR001245">
    <property type="entry name" value="Ser-Thr/Tyr_kinase_cat_dom"/>
</dbReference>
<dbReference type="PANTHER" id="PTHR44329">
    <property type="entry name" value="SERINE/THREONINE-PROTEIN KINASE TNNI3K-RELATED"/>
    <property type="match status" value="1"/>
</dbReference>
<gene>
    <name evidence="2" type="ORF">PILCRDRAFT_537530</name>
</gene>